<feature type="domain" description="Reverse transcriptase" evidence="1">
    <location>
        <begin position="249"/>
        <end position="318"/>
    </location>
</feature>
<reference evidence="3" key="1">
    <citation type="submission" date="2025-08" db="UniProtKB">
        <authorList>
            <consortium name="RefSeq"/>
        </authorList>
    </citation>
    <scope>IDENTIFICATION</scope>
</reference>
<evidence type="ECO:0000313" key="2">
    <source>
        <dbReference type="Proteomes" id="UP000695022"/>
    </source>
</evidence>
<dbReference type="Proteomes" id="UP000695022">
    <property type="component" value="Unplaced"/>
</dbReference>
<dbReference type="InterPro" id="IPR000477">
    <property type="entry name" value="RT_dom"/>
</dbReference>
<organism evidence="2 3">
    <name type="scientific">Priapulus caudatus</name>
    <name type="common">Priapulid worm</name>
    <dbReference type="NCBI Taxonomy" id="37621"/>
    <lineage>
        <taxon>Eukaryota</taxon>
        <taxon>Metazoa</taxon>
        <taxon>Ecdysozoa</taxon>
        <taxon>Scalidophora</taxon>
        <taxon>Priapulida</taxon>
        <taxon>Priapulimorpha</taxon>
        <taxon>Priapulimorphida</taxon>
        <taxon>Priapulidae</taxon>
        <taxon>Priapulus</taxon>
    </lineage>
</organism>
<dbReference type="GeneID" id="106818825"/>
<proteinExistence type="predicted"/>
<dbReference type="PANTHER" id="PTHR19446">
    <property type="entry name" value="REVERSE TRANSCRIPTASES"/>
    <property type="match status" value="1"/>
</dbReference>
<evidence type="ECO:0000259" key="1">
    <source>
        <dbReference type="Pfam" id="PF00078"/>
    </source>
</evidence>
<dbReference type="Pfam" id="PF00078">
    <property type="entry name" value="RVT_1"/>
    <property type="match status" value="1"/>
</dbReference>
<name>A0ABM1F3G3_PRICU</name>
<accession>A0ABM1F3G3</accession>
<sequence length="318" mass="36256">MPDDVVNDFYSKLSNAVEDISLHSMVIIGGDMNAQISKELLPPRPRPPAKTVDAEPVVSVRKATLRASTQSVHSAQINVRKAFDCYEDKRINEILCSFETPAAASVIKTAWDLVKKLSGKKSRSTIFIEGEDRLTAWENHFKNSLKAEPATQTDGEPVVNIFDLFTAIKSGELTQAEVYIAIRQLRNGKAPGLDGLPPKFWKLKRVRKSLLKFCNETYHERRPIEWPNPNSKEGDLTKQTITEVFLFHKLQIYNRCLLNRIRPVIDEVLRPNQNGFRQGRSATFHILALRRIVEELKNHDMEAIVTFIDFRKAFDSIN</sequence>
<protein>
    <submittedName>
        <fullName evidence="3">Uncharacterized protein LOC106818825</fullName>
    </submittedName>
</protein>
<evidence type="ECO:0000313" key="3">
    <source>
        <dbReference type="RefSeq" id="XP_014678984.1"/>
    </source>
</evidence>
<gene>
    <name evidence="3" type="primary">LOC106818825</name>
</gene>
<dbReference type="RefSeq" id="XP_014678984.1">
    <property type="nucleotide sequence ID" value="XM_014823498.1"/>
</dbReference>
<keyword evidence="2" id="KW-1185">Reference proteome</keyword>